<evidence type="ECO:0000313" key="1">
    <source>
        <dbReference type="EMBL" id="CCG06954.1"/>
    </source>
</evidence>
<dbReference type="Gene3D" id="1.20.120.340">
    <property type="entry name" value="Flagellar protein FliS"/>
    <property type="match status" value="1"/>
</dbReference>
<dbReference type="EMBL" id="HE663493">
    <property type="protein sequence ID" value="CCG06954.1"/>
    <property type="molecule type" value="Genomic_DNA"/>
</dbReference>
<protein>
    <recommendedName>
        <fullName evidence="3">Flagellar protein FliS</fullName>
    </recommendedName>
</protein>
<dbReference type="KEGG" id="rpm:RSPPHO_00328"/>
<dbReference type="AlphaFoldDB" id="H6SN78"/>
<keyword evidence="2" id="KW-1185">Reference proteome</keyword>
<dbReference type="STRING" id="1150469.RSPPHO_00328"/>
<accession>H6SN78</accession>
<name>H6SN78_PARPM</name>
<dbReference type="RefSeq" id="WP_014413594.1">
    <property type="nucleotide sequence ID" value="NC_017059.1"/>
</dbReference>
<dbReference type="SUPFAM" id="SSF101116">
    <property type="entry name" value="Flagellar export chaperone FliS"/>
    <property type="match status" value="1"/>
</dbReference>
<evidence type="ECO:0008006" key="3">
    <source>
        <dbReference type="Google" id="ProtNLM"/>
    </source>
</evidence>
<sequence length="143" mass="15921">MTNVAKALQAYGVARRAQPPLKVLVEVYDAVLTQVARAKVARVENRREDEFKCLSKATNILTEMDANLNRRDPDALAMTETLSRYYQTVIVQAHTAFRTKGDAGLDRYSSVHRQVLVMRDAWANLAGEPPLTAQEPHQEAVAG</sequence>
<dbReference type="GO" id="GO:0044780">
    <property type="term" value="P:bacterial-type flagellum assembly"/>
    <property type="evidence" value="ECO:0007669"/>
    <property type="project" value="InterPro"/>
</dbReference>
<proteinExistence type="predicted"/>
<dbReference type="Proteomes" id="UP000033220">
    <property type="component" value="Chromosome DSM 122"/>
</dbReference>
<gene>
    <name evidence="1" type="ORF">RSPPHO_00328</name>
</gene>
<dbReference type="HOGENOM" id="CLU_1843581_0_0_5"/>
<dbReference type="InterPro" id="IPR036584">
    <property type="entry name" value="FliS_sf"/>
</dbReference>
<reference evidence="1 2" key="1">
    <citation type="submission" date="2012-02" db="EMBL/GenBank/DDBJ databases">
        <title>Shotgun genome sequence of Phaeospirillum photometricum DSM 122.</title>
        <authorList>
            <person name="Duquesne K."/>
            <person name="Sturgis J."/>
        </authorList>
    </citation>
    <scope>NUCLEOTIDE SEQUENCE [LARGE SCALE GENOMIC DNA]</scope>
    <source>
        <strain evidence="2">DSM122</strain>
    </source>
</reference>
<dbReference type="PATRIC" id="fig|1150469.3.peg.384"/>
<dbReference type="Pfam" id="PF02561">
    <property type="entry name" value="FliS"/>
    <property type="match status" value="1"/>
</dbReference>
<organism evidence="1 2">
    <name type="scientific">Pararhodospirillum photometricum DSM 122</name>
    <dbReference type="NCBI Taxonomy" id="1150469"/>
    <lineage>
        <taxon>Bacteria</taxon>
        <taxon>Pseudomonadati</taxon>
        <taxon>Pseudomonadota</taxon>
        <taxon>Alphaproteobacteria</taxon>
        <taxon>Rhodospirillales</taxon>
        <taxon>Rhodospirillaceae</taxon>
        <taxon>Pararhodospirillum</taxon>
    </lineage>
</organism>
<dbReference type="InterPro" id="IPR003713">
    <property type="entry name" value="FliS"/>
</dbReference>
<evidence type="ECO:0000313" key="2">
    <source>
        <dbReference type="Proteomes" id="UP000033220"/>
    </source>
</evidence>
<dbReference type="OrthoDB" id="7365405at2"/>